<feature type="domain" description="Glycosyltransferase 2-like" evidence="1">
    <location>
        <begin position="11"/>
        <end position="181"/>
    </location>
</feature>
<dbReference type="InterPro" id="IPR001173">
    <property type="entry name" value="Glyco_trans_2-like"/>
</dbReference>
<keyword evidence="2" id="KW-0808">Transferase</keyword>
<accession>A0ABS7N3D7</accession>
<protein>
    <submittedName>
        <fullName evidence="2">Glycosyltransferase</fullName>
        <ecNumber evidence="2">2.4.-.-</ecNumber>
    </submittedName>
</protein>
<dbReference type="PANTHER" id="PTHR43685:SF2">
    <property type="entry name" value="GLYCOSYLTRANSFERASE 2-LIKE DOMAIN-CONTAINING PROTEIN"/>
    <property type="match status" value="1"/>
</dbReference>
<dbReference type="InterPro" id="IPR029044">
    <property type="entry name" value="Nucleotide-diphossugar_trans"/>
</dbReference>
<dbReference type="Pfam" id="PF00535">
    <property type="entry name" value="Glycos_transf_2"/>
    <property type="match status" value="1"/>
</dbReference>
<keyword evidence="3" id="KW-1185">Reference proteome</keyword>
<dbReference type="PANTHER" id="PTHR43685">
    <property type="entry name" value="GLYCOSYLTRANSFERASE"/>
    <property type="match status" value="1"/>
</dbReference>
<organism evidence="2 3">
    <name type="scientific">Algoriphagus marincola</name>
    <dbReference type="NCBI Taxonomy" id="264027"/>
    <lineage>
        <taxon>Bacteria</taxon>
        <taxon>Pseudomonadati</taxon>
        <taxon>Bacteroidota</taxon>
        <taxon>Cytophagia</taxon>
        <taxon>Cytophagales</taxon>
        <taxon>Cyclobacteriaceae</taxon>
        <taxon>Algoriphagus</taxon>
    </lineage>
</organism>
<dbReference type="SUPFAM" id="SSF53448">
    <property type="entry name" value="Nucleotide-diphospho-sugar transferases"/>
    <property type="match status" value="1"/>
</dbReference>
<evidence type="ECO:0000259" key="1">
    <source>
        <dbReference type="Pfam" id="PF00535"/>
    </source>
</evidence>
<proteinExistence type="predicted"/>
<reference evidence="2 3" key="1">
    <citation type="submission" date="2021-06" db="EMBL/GenBank/DDBJ databases">
        <title>44 bacteria genomes isolated from Dapeng, Shenzhen.</title>
        <authorList>
            <person name="Zheng W."/>
            <person name="Yu S."/>
            <person name="Huang Y."/>
        </authorList>
    </citation>
    <scope>NUCLEOTIDE SEQUENCE [LARGE SCALE GENOMIC DNA]</scope>
    <source>
        <strain evidence="2 3">DP5N14-6</strain>
    </source>
</reference>
<name>A0ABS7N3D7_9BACT</name>
<sequence length="329" mass="37703">MSELSDSLGVSIVICTYNGKSRLEKTLIHALRQSTSFPYEVVVVDNASSDDTTDWILKFASQHDQLSLTRIVEERNPGLSSARIRGIKESKYPLILFCDDDNWLASDYLEIGKRRFEEHPKLGALGGEGIPVFETEKPEWFDQFSHSYAIGDLGMKSGILSKGSAVYGAGCFYRKSALNELLKKGWTSILSDRKGDMLSSGGDVEFCYAIQLLGYDIGFEKSLKFHHFLEDRRLTWDYYLNLKKGISKSFPILLSYQLEDHQDLSDFKKNLLSSFYIMIKGLIKTFILPRNTYQRKVDYVVVRAKFWAFFKNYHTAIDGYKRNQKIFGS</sequence>
<keyword evidence="2" id="KW-0328">Glycosyltransferase</keyword>
<dbReference type="Gene3D" id="3.90.550.10">
    <property type="entry name" value="Spore Coat Polysaccharide Biosynthesis Protein SpsA, Chain A"/>
    <property type="match status" value="1"/>
</dbReference>
<dbReference type="CDD" id="cd00761">
    <property type="entry name" value="Glyco_tranf_GTA_type"/>
    <property type="match status" value="1"/>
</dbReference>
<dbReference type="RefSeq" id="WP_222583673.1">
    <property type="nucleotide sequence ID" value="NZ_JAHVHP010000001.1"/>
</dbReference>
<dbReference type="InterPro" id="IPR050834">
    <property type="entry name" value="Glycosyltransf_2"/>
</dbReference>
<dbReference type="Proteomes" id="UP000766609">
    <property type="component" value="Unassembled WGS sequence"/>
</dbReference>
<dbReference type="GO" id="GO:0016757">
    <property type="term" value="F:glycosyltransferase activity"/>
    <property type="evidence" value="ECO:0007669"/>
    <property type="project" value="UniProtKB-KW"/>
</dbReference>
<dbReference type="EMBL" id="JAHVHP010000001">
    <property type="protein sequence ID" value="MBY5950848.1"/>
    <property type="molecule type" value="Genomic_DNA"/>
</dbReference>
<dbReference type="EC" id="2.4.-.-" evidence="2"/>
<comment type="caution">
    <text evidence="2">The sequence shown here is derived from an EMBL/GenBank/DDBJ whole genome shotgun (WGS) entry which is preliminary data.</text>
</comment>
<evidence type="ECO:0000313" key="2">
    <source>
        <dbReference type="EMBL" id="MBY5950848.1"/>
    </source>
</evidence>
<evidence type="ECO:0000313" key="3">
    <source>
        <dbReference type="Proteomes" id="UP000766609"/>
    </source>
</evidence>
<gene>
    <name evidence="2" type="ORF">KUV23_07680</name>
</gene>